<feature type="compositionally biased region" description="Low complexity" evidence="1">
    <location>
        <begin position="77"/>
        <end position="90"/>
    </location>
</feature>
<feature type="region of interest" description="Disordered" evidence="1">
    <location>
        <begin position="75"/>
        <end position="175"/>
    </location>
</feature>
<protein>
    <submittedName>
        <fullName evidence="2">Uncharacterized protein</fullName>
    </submittedName>
</protein>
<feature type="region of interest" description="Disordered" evidence="1">
    <location>
        <begin position="1"/>
        <end position="32"/>
    </location>
</feature>
<sequence>MKRYPQLLPRGSIPDKTQLPIGSSPPTLMPKDTGGVKVTLPITMATLPQQQGGALPVFNMILPSGMSLSYPEKEKTTTVTMATAAPTGVVQRGRGTPKRTPEPAAAEAAAGVGGTPPKKKRGRPRKPRPEETGQPPPTTVQTSASLSGGVIQKALPSSSSSQQPQPQPQPQGQTQVHPEVMEIVIQDRQLLGALSSTLEAPPTVDTAGLSANSAPEHRGVVVQCSRSDTQPVQDTSQPALLLHAVGQPATPAAQSWEAGRAMVEVIKRAPIANQGGGISAAPASALTSQPEDKQEVEITLTPVESFTEQSLASANTALSADCPQPSVNTQVYTP</sequence>
<dbReference type="OrthoDB" id="10069709at2759"/>
<evidence type="ECO:0000313" key="2">
    <source>
        <dbReference type="EMBL" id="KAG7469531.1"/>
    </source>
</evidence>
<gene>
    <name evidence="2" type="ORF">MATL_G00129920</name>
</gene>
<dbReference type="Proteomes" id="UP001046870">
    <property type="component" value="Chromosome 10"/>
</dbReference>
<evidence type="ECO:0000313" key="3">
    <source>
        <dbReference type="Proteomes" id="UP001046870"/>
    </source>
</evidence>
<reference evidence="2" key="1">
    <citation type="submission" date="2021-01" db="EMBL/GenBank/DDBJ databases">
        <authorList>
            <person name="Zahm M."/>
            <person name="Roques C."/>
            <person name="Cabau C."/>
            <person name="Klopp C."/>
            <person name="Donnadieu C."/>
            <person name="Jouanno E."/>
            <person name="Lampietro C."/>
            <person name="Louis A."/>
            <person name="Herpin A."/>
            <person name="Echchiki A."/>
            <person name="Berthelot C."/>
            <person name="Parey E."/>
            <person name="Roest-Crollius H."/>
            <person name="Braasch I."/>
            <person name="Postlethwait J."/>
            <person name="Bobe J."/>
            <person name="Montfort J."/>
            <person name="Bouchez O."/>
            <person name="Begum T."/>
            <person name="Mejri S."/>
            <person name="Adams A."/>
            <person name="Chen W.-J."/>
            <person name="Guiguen Y."/>
        </authorList>
    </citation>
    <scope>NUCLEOTIDE SEQUENCE</scope>
    <source>
        <strain evidence="2">YG-15Mar2019-1</strain>
        <tissue evidence="2">Brain</tissue>
    </source>
</reference>
<comment type="caution">
    <text evidence="2">The sequence shown here is derived from an EMBL/GenBank/DDBJ whole genome shotgun (WGS) entry which is preliminary data.</text>
</comment>
<feature type="compositionally biased region" description="Polar residues" evidence="1">
    <location>
        <begin position="325"/>
        <end position="334"/>
    </location>
</feature>
<dbReference type="AlphaFoldDB" id="A0A9D3Q0K7"/>
<keyword evidence="3" id="KW-1185">Reference proteome</keyword>
<feature type="compositionally biased region" description="Basic residues" evidence="1">
    <location>
        <begin position="117"/>
        <end position="126"/>
    </location>
</feature>
<proteinExistence type="predicted"/>
<organism evidence="2 3">
    <name type="scientific">Megalops atlanticus</name>
    <name type="common">Tarpon</name>
    <name type="synonym">Clupea gigantea</name>
    <dbReference type="NCBI Taxonomy" id="7932"/>
    <lineage>
        <taxon>Eukaryota</taxon>
        <taxon>Metazoa</taxon>
        <taxon>Chordata</taxon>
        <taxon>Craniata</taxon>
        <taxon>Vertebrata</taxon>
        <taxon>Euteleostomi</taxon>
        <taxon>Actinopterygii</taxon>
        <taxon>Neopterygii</taxon>
        <taxon>Teleostei</taxon>
        <taxon>Elopiformes</taxon>
        <taxon>Megalopidae</taxon>
        <taxon>Megalops</taxon>
    </lineage>
</organism>
<accession>A0A9D3Q0K7</accession>
<feature type="region of interest" description="Disordered" evidence="1">
    <location>
        <begin position="311"/>
        <end position="334"/>
    </location>
</feature>
<name>A0A9D3Q0K7_MEGAT</name>
<dbReference type="EMBL" id="JAFDVH010000010">
    <property type="protein sequence ID" value="KAG7469531.1"/>
    <property type="molecule type" value="Genomic_DNA"/>
</dbReference>
<evidence type="ECO:0000256" key="1">
    <source>
        <dbReference type="SAM" id="MobiDB-lite"/>
    </source>
</evidence>